<feature type="compositionally biased region" description="Acidic residues" evidence="10">
    <location>
        <begin position="244"/>
        <end position="254"/>
    </location>
</feature>
<feature type="compositionally biased region" description="Basic and acidic residues" evidence="10">
    <location>
        <begin position="1"/>
        <end position="20"/>
    </location>
</feature>
<dbReference type="SUPFAM" id="SSF56112">
    <property type="entry name" value="Protein kinase-like (PK-like)"/>
    <property type="match status" value="1"/>
</dbReference>
<feature type="compositionally biased region" description="Basic and acidic residues" evidence="10">
    <location>
        <begin position="38"/>
        <end position="55"/>
    </location>
</feature>
<feature type="compositionally biased region" description="Basic and acidic residues" evidence="10">
    <location>
        <begin position="139"/>
        <end position="169"/>
    </location>
</feature>
<feature type="compositionally biased region" description="Acidic residues" evidence="10">
    <location>
        <begin position="309"/>
        <end position="331"/>
    </location>
</feature>
<comment type="catalytic activity">
    <reaction evidence="8">
        <text>L-threonyl-[protein] + ATP = O-phospho-L-threonyl-[protein] + ADP + H(+)</text>
        <dbReference type="Rhea" id="RHEA:46608"/>
        <dbReference type="Rhea" id="RHEA-COMP:11060"/>
        <dbReference type="Rhea" id="RHEA-COMP:11605"/>
        <dbReference type="ChEBI" id="CHEBI:15378"/>
        <dbReference type="ChEBI" id="CHEBI:30013"/>
        <dbReference type="ChEBI" id="CHEBI:30616"/>
        <dbReference type="ChEBI" id="CHEBI:61977"/>
        <dbReference type="ChEBI" id="CHEBI:456216"/>
        <dbReference type="EC" id="2.7.11.22"/>
    </reaction>
</comment>
<dbReference type="FunFam" id="3.30.200.20:FF:000054">
    <property type="entry name" value="Cyclin-dependent kinase 11B"/>
    <property type="match status" value="1"/>
</dbReference>
<feature type="compositionally biased region" description="Basic residues" evidence="10">
    <location>
        <begin position="258"/>
        <end position="289"/>
    </location>
</feature>
<dbReference type="GO" id="GO:0007346">
    <property type="term" value="P:regulation of mitotic cell cycle"/>
    <property type="evidence" value="ECO:0007669"/>
    <property type="project" value="TreeGrafter"/>
</dbReference>
<name>A0A7R8WNC6_9CRUS</name>
<protein>
    <recommendedName>
        <fullName evidence="2">cyclin-dependent kinase</fullName>
        <ecNumber evidence="2">2.7.11.22</ecNumber>
    </recommendedName>
</protein>
<feature type="compositionally biased region" description="Acidic residues" evidence="10">
    <location>
        <begin position="339"/>
        <end position="353"/>
    </location>
</feature>
<evidence type="ECO:0000313" key="12">
    <source>
        <dbReference type="EMBL" id="CAD7231784.1"/>
    </source>
</evidence>
<feature type="domain" description="Protein kinase" evidence="11">
    <location>
        <begin position="414"/>
        <end position="575"/>
    </location>
</feature>
<feature type="compositionally biased region" description="Basic and acidic residues" evidence="10">
    <location>
        <begin position="177"/>
        <end position="190"/>
    </location>
</feature>
<keyword evidence="4" id="KW-0808">Transferase</keyword>
<evidence type="ECO:0000256" key="8">
    <source>
        <dbReference type="ARBA" id="ARBA00047811"/>
    </source>
</evidence>
<comment type="similarity">
    <text evidence="1">Belongs to the protein kinase superfamily. CMGC Ser/Thr protein kinase family. CDC2/CDKX subfamily.</text>
</comment>
<evidence type="ECO:0000256" key="7">
    <source>
        <dbReference type="ARBA" id="ARBA00022840"/>
    </source>
</evidence>
<dbReference type="InterPro" id="IPR008271">
    <property type="entry name" value="Ser/Thr_kinase_AS"/>
</dbReference>
<organism evidence="12">
    <name type="scientific">Cyprideis torosa</name>
    <dbReference type="NCBI Taxonomy" id="163714"/>
    <lineage>
        <taxon>Eukaryota</taxon>
        <taxon>Metazoa</taxon>
        <taxon>Ecdysozoa</taxon>
        <taxon>Arthropoda</taxon>
        <taxon>Crustacea</taxon>
        <taxon>Oligostraca</taxon>
        <taxon>Ostracoda</taxon>
        <taxon>Podocopa</taxon>
        <taxon>Podocopida</taxon>
        <taxon>Cytherocopina</taxon>
        <taxon>Cytheroidea</taxon>
        <taxon>Cytherideidae</taxon>
        <taxon>Cyprideis</taxon>
    </lineage>
</organism>
<dbReference type="OrthoDB" id="647at2759"/>
<dbReference type="InterPro" id="IPR050108">
    <property type="entry name" value="CDK"/>
</dbReference>
<dbReference type="InterPro" id="IPR000719">
    <property type="entry name" value="Prot_kinase_dom"/>
</dbReference>
<feature type="region of interest" description="Disordered" evidence="10">
    <location>
        <begin position="139"/>
        <end position="401"/>
    </location>
</feature>
<evidence type="ECO:0000259" key="11">
    <source>
        <dbReference type="PROSITE" id="PS50011"/>
    </source>
</evidence>
<feature type="compositionally biased region" description="Basic and acidic residues" evidence="10">
    <location>
        <begin position="63"/>
        <end position="72"/>
    </location>
</feature>
<keyword evidence="7" id="KW-0067">ATP-binding</keyword>
<dbReference type="InterPro" id="IPR011009">
    <property type="entry name" value="Kinase-like_dom_sf"/>
</dbReference>
<evidence type="ECO:0000256" key="6">
    <source>
        <dbReference type="ARBA" id="ARBA00022777"/>
    </source>
</evidence>
<dbReference type="GO" id="GO:0005634">
    <property type="term" value="C:nucleus"/>
    <property type="evidence" value="ECO:0007669"/>
    <property type="project" value="TreeGrafter"/>
</dbReference>
<dbReference type="Pfam" id="PF00069">
    <property type="entry name" value="Pkinase"/>
    <property type="match status" value="1"/>
</dbReference>
<dbReference type="Gene3D" id="3.30.200.20">
    <property type="entry name" value="Phosphorylase Kinase, domain 1"/>
    <property type="match status" value="1"/>
</dbReference>
<dbReference type="PANTHER" id="PTHR24056">
    <property type="entry name" value="CELL DIVISION PROTEIN KINASE"/>
    <property type="match status" value="1"/>
</dbReference>
<feature type="compositionally biased region" description="Basic and acidic residues" evidence="10">
    <location>
        <begin position="290"/>
        <end position="308"/>
    </location>
</feature>
<feature type="region of interest" description="Disordered" evidence="10">
    <location>
        <begin position="1"/>
        <end position="120"/>
    </location>
</feature>
<evidence type="ECO:0000256" key="9">
    <source>
        <dbReference type="ARBA" id="ARBA00048367"/>
    </source>
</evidence>
<reference evidence="12" key="1">
    <citation type="submission" date="2020-11" db="EMBL/GenBank/DDBJ databases">
        <authorList>
            <person name="Tran Van P."/>
        </authorList>
    </citation>
    <scope>NUCLEOTIDE SEQUENCE</scope>
</reference>
<evidence type="ECO:0000256" key="5">
    <source>
        <dbReference type="ARBA" id="ARBA00022741"/>
    </source>
</evidence>
<dbReference type="Gene3D" id="1.10.510.10">
    <property type="entry name" value="Transferase(Phosphotransferase) domain 1"/>
    <property type="match status" value="1"/>
</dbReference>
<dbReference type="SMART" id="SM00220">
    <property type="entry name" value="S_TKc"/>
    <property type="match status" value="1"/>
</dbReference>
<dbReference type="PROSITE" id="PS50011">
    <property type="entry name" value="PROTEIN_KINASE_DOM"/>
    <property type="match status" value="1"/>
</dbReference>
<keyword evidence="3" id="KW-0723">Serine/threonine-protein kinase</keyword>
<evidence type="ECO:0000256" key="1">
    <source>
        <dbReference type="ARBA" id="ARBA00006485"/>
    </source>
</evidence>
<dbReference type="EC" id="2.7.11.22" evidence="2"/>
<comment type="catalytic activity">
    <reaction evidence="9">
        <text>L-seryl-[protein] + ATP = O-phospho-L-seryl-[protein] + ADP + H(+)</text>
        <dbReference type="Rhea" id="RHEA:17989"/>
        <dbReference type="Rhea" id="RHEA-COMP:9863"/>
        <dbReference type="Rhea" id="RHEA-COMP:11604"/>
        <dbReference type="ChEBI" id="CHEBI:15378"/>
        <dbReference type="ChEBI" id="CHEBI:29999"/>
        <dbReference type="ChEBI" id="CHEBI:30616"/>
        <dbReference type="ChEBI" id="CHEBI:83421"/>
        <dbReference type="ChEBI" id="CHEBI:456216"/>
        <dbReference type="EC" id="2.7.11.22"/>
    </reaction>
</comment>
<keyword evidence="6" id="KW-0418">Kinase</keyword>
<dbReference type="PROSITE" id="PS00108">
    <property type="entry name" value="PROTEIN_KINASE_ST"/>
    <property type="match status" value="1"/>
</dbReference>
<feature type="compositionally biased region" description="Basic and acidic residues" evidence="10">
    <location>
        <begin position="354"/>
        <end position="372"/>
    </location>
</feature>
<evidence type="ECO:0000256" key="2">
    <source>
        <dbReference type="ARBA" id="ARBA00012425"/>
    </source>
</evidence>
<proteinExistence type="inferred from homology"/>
<feature type="compositionally biased region" description="Basic residues" evidence="10">
    <location>
        <begin position="191"/>
        <end position="200"/>
    </location>
</feature>
<dbReference type="AlphaFoldDB" id="A0A7R8WNC6"/>
<evidence type="ECO:0000256" key="4">
    <source>
        <dbReference type="ARBA" id="ARBA00022679"/>
    </source>
</evidence>
<dbReference type="EMBL" id="OB663872">
    <property type="protein sequence ID" value="CAD7231784.1"/>
    <property type="molecule type" value="Genomic_DNA"/>
</dbReference>
<gene>
    <name evidence="12" type="ORF">CTOB1V02_LOCUS9627</name>
</gene>
<accession>A0A7R8WNC6</accession>
<evidence type="ECO:0000256" key="10">
    <source>
        <dbReference type="SAM" id="MobiDB-lite"/>
    </source>
</evidence>
<evidence type="ECO:0000256" key="3">
    <source>
        <dbReference type="ARBA" id="ARBA00022527"/>
    </source>
</evidence>
<dbReference type="PANTHER" id="PTHR24056:SF107">
    <property type="entry name" value="CYCLIN-DEPENDENT KINASE 11A-RELATED"/>
    <property type="match status" value="1"/>
</dbReference>
<dbReference type="GO" id="GO:0004693">
    <property type="term" value="F:cyclin-dependent protein serine/threonine kinase activity"/>
    <property type="evidence" value="ECO:0007669"/>
    <property type="project" value="UniProtKB-EC"/>
</dbReference>
<keyword evidence="5" id="KW-0547">Nucleotide-binding</keyword>
<feature type="compositionally biased region" description="Acidic residues" evidence="10">
    <location>
        <begin position="208"/>
        <end position="234"/>
    </location>
</feature>
<sequence length="575" mass="65359">MKSRRERERSSGSGRERGRDYPGSGGEGRRHGIPSLLDRLERVSYDRGDGSRRVYDAAAGGGRRREWTGDRGRRGRHRERSRGDEPSSKKPRMGWEEWDASARSRGGLAGGAGSSGRAEMDLRLRRKQVEELQQKELAKIMERRDEKSRRDLDLPLSKEEALARTRAAEAELEEALMEERRRRRKLEEAQRRKRKKKGRHSSSSSESSGDESESESSESQEEEEESESEEEGGGESESSSESGGSEEESESEEEESKKRSRRKRRGHRSQKKKRKSRRREKKKRKRRKEHGGDGGGKKSEEGGEKEEGKGEEEEEEEEEESGPDGSEEEEGREGKSGSEESDEEEEGEEEEAEEGGRKKEEEGERKEEEKAAKTPPPPETTTAPPPPAPKRSPSPPKLPNYFPAIQGCRSVEEFTCLNRIEEGTYGVVFRAKDKKTEEIVALKRLKMEKEKEGFPITSLREINTLLKAQHKNIVTVREIVVGSNMDRIFIVMDYVEHDLKSLMETLKRGGQVFLQAEVKTILRQLLSAVAHLHDNWILHRDLKTSNLLLSVAPQDFQPLKPDRALMPRGEFGMCG</sequence>
<dbReference type="GO" id="GO:0005524">
    <property type="term" value="F:ATP binding"/>
    <property type="evidence" value="ECO:0007669"/>
    <property type="project" value="UniProtKB-KW"/>
</dbReference>
<feature type="compositionally biased region" description="Pro residues" evidence="10">
    <location>
        <begin position="374"/>
        <end position="398"/>
    </location>
</feature>